<reference evidence="2 3" key="1">
    <citation type="submission" date="2017-06" db="EMBL/GenBank/DDBJ databases">
        <authorList>
            <person name="Kim H.J."/>
            <person name="Triplett B.A."/>
        </authorList>
    </citation>
    <scope>NUCLEOTIDE SEQUENCE [LARGE SCALE GENOMIC DNA]</scope>
    <source>
        <strain evidence="2 3">CGMCC 4.2132</strain>
    </source>
</reference>
<proteinExistence type="predicted"/>
<dbReference type="OrthoDB" id="3543684at2"/>
<dbReference type="AlphaFoldDB" id="A0A239DX62"/>
<name>A0A239DX62_9ACTN</name>
<accession>A0A239DX62</accession>
<keyword evidence="3" id="KW-1185">Reference proteome</keyword>
<dbReference type="RefSeq" id="WP_089207086.1">
    <property type="nucleotide sequence ID" value="NZ_FZOD01000008.1"/>
</dbReference>
<dbReference type="EMBL" id="FZOD01000008">
    <property type="protein sequence ID" value="SNS36283.1"/>
    <property type="molecule type" value="Genomic_DNA"/>
</dbReference>
<evidence type="ECO:0000313" key="3">
    <source>
        <dbReference type="Proteomes" id="UP000198282"/>
    </source>
</evidence>
<evidence type="ECO:0000313" key="2">
    <source>
        <dbReference type="EMBL" id="SNS36283.1"/>
    </source>
</evidence>
<keyword evidence="1" id="KW-0732">Signal</keyword>
<dbReference type="Proteomes" id="UP000198282">
    <property type="component" value="Unassembled WGS sequence"/>
</dbReference>
<feature type="chain" id="PRO_5038663985" evidence="1">
    <location>
        <begin position="25"/>
        <end position="198"/>
    </location>
</feature>
<evidence type="ECO:0000256" key="1">
    <source>
        <dbReference type="SAM" id="SignalP"/>
    </source>
</evidence>
<sequence length="198" mass="21235">MRRVLGLAAGLALIGAALSPPAQAQATCTSAAVKKCQGRPLIDIDVAVRATPHAHPGGRVTYVLNYSMTWTPSFAPYWGAFWVGGRFPKGAQTPSKATFFDATGKKLATIPCRRYSDGVWCDTAGQVPRHGQIPRQGKIVFTARLAPKAGGVAVAKLGVDSFEGLNEAEFARHYSRKTSQEKFCNHRFAKAVTTTVDS</sequence>
<organism evidence="2 3">
    <name type="scientific">Streptosporangium subroseum</name>
    <dbReference type="NCBI Taxonomy" id="106412"/>
    <lineage>
        <taxon>Bacteria</taxon>
        <taxon>Bacillati</taxon>
        <taxon>Actinomycetota</taxon>
        <taxon>Actinomycetes</taxon>
        <taxon>Streptosporangiales</taxon>
        <taxon>Streptosporangiaceae</taxon>
        <taxon>Streptosporangium</taxon>
    </lineage>
</organism>
<feature type="signal peptide" evidence="1">
    <location>
        <begin position="1"/>
        <end position="24"/>
    </location>
</feature>
<protein>
    <submittedName>
        <fullName evidence="2">Uncharacterized protein</fullName>
    </submittedName>
</protein>
<gene>
    <name evidence="2" type="ORF">SAMN05216276_100880</name>
</gene>